<keyword evidence="4" id="KW-1185">Reference proteome</keyword>
<evidence type="ECO:0000313" key="3">
    <source>
        <dbReference type="EMBL" id="GHP06226.1"/>
    </source>
</evidence>
<dbReference type="OrthoDB" id="513423at2759"/>
<proteinExistence type="predicted"/>
<gene>
    <name evidence="3" type="ORF">PPROV_000497300</name>
</gene>
<protein>
    <submittedName>
        <fullName evidence="3">Uncharacterized protein</fullName>
    </submittedName>
</protein>
<evidence type="ECO:0000256" key="2">
    <source>
        <dbReference type="SAM" id="Phobius"/>
    </source>
</evidence>
<keyword evidence="2" id="KW-0812">Transmembrane</keyword>
<reference evidence="3" key="1">
    <citation type="submission" date="2020-10" db="EMBL/GenBank/DDBJ databases">
        <title>Unveiling of a novel bifunctional photoreceptor, Dualchrome1, isolated from a cosmopolitan green alga.</title>
        <authorList>
            <person name="Suzuki S."/>
            <person name="Kawachi M."/>
        </authorList>
    </citation>
    <scope>NUCLEOTIDE SEQUENCE</scope>
    <source>
        <strain evidence="3">NIES 2893</strain>
    </source>
</reference>
<organism evidence="3 4">
    <name type="scientific">Pycnococcus provasolii</name>
    <dbReference type="NCBI Taxonomy" id="41880"/>
    <lineage>
        <taxon>Eukaryota</taxon>
        <taxon>Viridiplantae</taxon>
        <taxon>Chlorophyta</taxon>
        <taxon>Pseudoscourfieldiophyceae</taxon>
        <taxon>Pseudoscourfieldiales</taxon>
        <taxon>Pycnococcaceae</taxon>
        <taxon>Pycnococcus</taxon>
    </lineage>
</organism>
<keyword evidence="2" id="KW-1133">Transmembrane helix</keyword>
<name>A0A830HFZ4_9CHLO</name>
<evidence type="ECO:0000313" key="4">
    <source>
        <dbReference type="Proteomes" id="UP000660262"/>
    </source>
</evidence>
<feature type="transmembrane region" description="Helical" evidence="2">
    <location>
        <begin position="96"/>
        <end position="119"/>
    </location>
</feature>
<dbReference type="AlphaFoldDB" id="A0A830HFZ4"/>
<evidence type="ECO:0000256" key="1">
    <source>
        <dbReference type="SAM" id="MobiDB-lite"/>
    </source>
</evidence>
<keyword evidence="2" id="KW-0472">Membrane</keyword>
<comment type="caution">
    <text evidence="3">The sequence shown here is derived from an EMBL/GenBank/DDBJ whole genome shotgun (WGS) entry which is preliminary data.</text>
</comment>
<sequence length="136" mass="14184">MATTTTTTATRKFGGVHGARVRVLGKRAPQSRRLSLVRAADDGDSKATTTTSSSSSSSSFDVVDSERIKAERAPNEYDFTEVERLADGGELRDGQLTAIITGVLSLAMGLGYLAVVSALDGRGASMQPPPPEALGL</sequence>
<feature type="compositionally biased region" description="Low complexity" evidence="1">
    <location>
        <begin position="48"/>
        <end position="59"/>
    </location>
</feature>
<accession>A0A830HFZ4</accession>
<dbReference type="EMBL" id="BNJQ01000012">
    <property type="protein sequence ID" value="GHP06226.1"/>
    <property type="molecule type" value="Genomic_DNA"/>
</dbReference>
<dbReference type="Proteomes" id="UP000660262">
    <property type="component" value="Unassembled WGS sequence"/>
</dbReference>
<feature type="region of interest" description="Disordered" evidence="1">
    <location>
        <begin position="27"/>
        <end position="67"/>
    </location>
</feature>